<feature type="chain" id="PRO_5002787637" evidence="8">
    <location>
        <begin position="22"/>
        <end position="686"/>
    </location>
</feature>
<feature type="transmembrane region" description="Helical" evidence="7">
    <location>
        <begin position="390"/>
        <end position="410"/>
    </location>
</feature>
<evidence type="ECO:0000313" key="9">
    <source>
        <dbReference type="EMBL" id="CAQ57320.1"/>
    </source>
</evidence>
<dbReference type="AlphaFoldDB" id="B3GVG0"/>
<evidence type="ECO:0000256" key="4">
    <source>
        <dbReference type="ARBA" id="ARBA00022989"/>
    </source>
</evidence>
<accession>B3GVG0</accession>
<evidence type="ECO:0000256" key="3">
    <source>
        <dbReference type="ARBA" id="ARBA00022692"/>
    </source>
</evidence>
<gene>
    <name evidence="9" type="ORF">Tb427.BES15.1</name>
</gene>
<dbReference type="NCBIfam" id="TIGR00788">
    <property type="entry name" value="fbt"/>
    <property type="match status" value="1"/>
</dbReference>
<dbReference type="EMBL" id="FM162569">
    <property type="protein sequence ID" value="CAQ57320.1"/>
    <property type="molecule type" value="Genomic_DNA"/>
</dbReference>
<dbReference type="Pfam" id="PF03092">
    <property type="entry name" value="BT1"/>
    <property type="match status" value="1"/>
</dbReference>
<feature type="transmembrane region" description="Helical" evidence="7">
    <location>
        <begin position="173"/>
        <end position="191"/>
    </location>
</feature>
<feature type="transmembrane region" description="Helical" evidence="7">
    <location>
        <begin position="624"/>
        <end position="647"/>
    </location>
</feature>
<dbReference type="InterPro" id="IPR039309">
    <property type="entry name" value="BT1"/>
</dbReference>
<feature type="transmembrane region" description="Helical" evidence="7">
    <location>
        <begin position="512"/>
        <end position="532"/>
    </location>
</feature>
<comment type="subcellular location">
    <subcellularLocation>
        <location evidence="1">Membrane</location>
        <topology evidence="1">Multi-pass membrane protein</topology>
    </subcellularLocation>
</comment>
<protein>
    <submittedName>
        <fullName evidence="9">Expression site-associated gene 10 (ESAG10) protein</fullName>
    </submittedName>
</protein>
<feature type="compositionally biased region" description="Polar residues" evidence="6">
    <location>
        <begin position="346"/>
        <end position="355"/>
    </location>
</feature>
<feature type="transmembrane region" description="Helical" evidence="7">
    <location>
        <begin position="416"/>
        <end position="439"/>
    </location>
</feature>
<dbReference type="InterPro" id="IPR004324">
    <property type="entry name" value="FBT"/>
</dbReference>
<evidence type="ECO:0000256" key="5">
    <source>
        <dbReference type="ARBA" id="ARBA00023136"/>
    </source>
</evidence>
<feature type="region of interest" description="Disordered" evidence="6">
    <location>
        <begin position="338"/>
        <end position="358"/>
    </location>
</feature>
<dbReference type="GO" id="GO:0016020">
    <property type="term" value="C:membrane"/>
    <property type="evidence" value="ECO:0007669"/>
    <property type="project" value="UniProtKB-SubCell"/>
</dbReference>
<feature type="transmembrane region" description="Helical" evidence="7">
    <location>
        <begin position="451"/>
        <end position="467"/>
    </location>
</feature>
<evidence type="ECO:0000256" key="1">
    <source>
        <dbReference type="ARBA" id="ARBA00004141"/>
    </source>
</evidence>
<keyword evidence="4 7" id="KW-1133">Transmembrane helix</keyword>
<sequence length="686" mass="75897">MRFLSFKHSFVLVLCFFSARCNNKVALSFCAEYKVEPKVTVVKTFILVGIYLVTMTTSPNACQDQPPQHSAPQAHEAECTTHKLSAEKTMDARPVHPDARALFQQLPCVWRIPVFGTAVEAFGPRCVLALGLSELFGKGIAHDMIRTTLFPMFTYTFGADAKLYQRMGGMSSLGYAMKPFAAMFSDLFALFGYTKRWYLALSCVVGSTVAIVYGSLPGELSYVPVAGILVFVMAFTKGILDILTQGHYSRLIRRVPLAGPSLVSWVWWCVLTGSLIASSIVGPLTDKKLQRVAVFISAGIQFVPTIFFIMNWYGERRNREERAYDLTVLRKEQLEREADAAGLQGSEETSGSLDNPSDAEEVAEAGTRILTCCCGAFEVNREVFARNKKVVFYCMLLTLGAMGMVLVTVLGTRLQLLITSVLASFTLCGLGFVALPLVIAKANMFTFISRVAYIQLPGAIDNVFMATPDCFPGGPNFSYFYYSTVGNMIGAVGGVIGVTLFRYVFSKRSYRLTFIVTTLIEIVSSIFDIIIVERWNRPYVSDHVVFVLGDQIIHQVCYMMHFMPTVILISRLCPSGYESAVYSVLAGCAHFGRSVSNTLGWLLMEYVWNVQSDIKVGPCDFSNVKWLLLVGHFATPLISIPLVFLLIPAARLCDVLDENGKAITKEAEDVRAPSNDSPRMREPTAN</sequence>
<evidence type="ECO:0000256" key="8">
    <source>
        <dbReference type="SAM" id="SignalP"/>
    </source>
</evidence>
<feature type="region of interest" description="Disordered" evidence="6">
    <location>
        <begin position="666"/>
        <end position="686"/>
    </location>
</feature>
<evidence type="ECO:0000256" key="6">
    <source>
        <dbReference type="SAM" id="MobiDB-lite"/>
    </source>
</evidence>
<feature type="transmembrane region" description="Helical" evidence="7">
    <location>
        <begin position="479"/>
        <end position="505"/>
    </location>
</feature>
<feature type="transmembrane region" description="Helical" evidence="7">
    <location>
        <begin position="222"/>
        <end position="243"/>
    </location>
</feature>
<keyword evidence="8" id="KW-0732">Signal</keyword>
<evidence type="ECO:0000256" key="7">
    <source>
        <dbReference type="SAM" id="Phobius"/>
    </source>
</evidence>
<feature type="transmembrane region" description="Helical" evidence="7">
    <location>
        <begin position="581"/>
        <end position="604"/>
    </location>
</feature>
<feature type="transmembrane region" description="Helical" evidence="7">
    <location>
        <begin position="292"/>
        <end position="313"/>
    </location>
</feature>
<feature type="transmembrane region" description="Helical" evidence="7">
    <location>
        <begin position="552"/>
        <end position="569"/>
    </location>
</feature>
<keyword evidence="3 7" id="KW-0812">Transmembrane</keyword>
<feature type="transmembrane region" description="Helical" evidence="7">
    <location>
        <begin position="198"/>
        <end position="216"/>
    </location>
</feature>
<feature type="transmembrane region" description="Helical" evidence="7">
    <location>
        <begin position="255"/>
        <end position="280"/>
    </location>
</feature>
<feature type="signal peptide" evidence="8">
    <location>
        <begin position="1"/>
        <end position="21"/>
    </location>
</feature>
<keyword evidence="5 7" id="KW-0472">Membrane</keyword>
<reference evidence="9" key="1">
    <citation type="submission" date="2008-05" db="EMBL/GenBank/DDBJ databases">
        <title>The architecture of bloodstream-form variant surface glycoprotein expression sites in Trypanosoma brucei Lister 427.</title>
        <authorList>
            <person name="Hertz-Fowler C."/>
            <person name="Figueiredo L.M."/>
            <person name="Quail M.A."/>
            <person name="Becker M."/>
            <person name="Jackson A."/>
            <person name="Bason N."/>
            <person name="Brooks K."/>
            <person name="Churcher C."/>
            <person name="Fahkro D."/>
            <person name="Goodhead I."/>
            <person name="Heath P."/>
            <person name="Mungall K."/>
            <person name="Harris D."/>
            <person name="Hauser H."/>
            <person name="Sanders M."/>
            <person name="Saunders D."/>
            <person name="Seeger K."/>
            <person name="Taylor J.E."/>
            <person name="Walker D."/>
            <person name="White B."/>
            <person name="Young R."/>
            <person name="Kartvelishvili M."/>
            <person name="Sharp S."/>
            <person name="Cross G.A."/>
            <person name="Rudenko G."/>
            <person name="Barry J.D."/>
            <person name="Louis E.J."/>
            <person name="Berriman M."/>
        </authorList>
    </citation>
    <scope>NUCLEOTIDE SEQUENCE</scope>
    <source>
        <strain evidence="9">Lister 427</strain>
    </source>
</reference>
<dbReference type="PANTHER" id="PTHR31585:SF51">
    <property type="entry name" value="TRANSPORTER, PUTATIVE-RELATED"/>
    <property type="match status" value="1"/>
</dbReference>
<organism evidence="9">
    <name type="scientific">Trypanosoma brucei brucei</name>
    <dbReference type="NCBI Taxonomy" id="5702"/>
    <lineage>
        <taxon>Eukaryota</taxon>
        <taxon>Discoba</taxon>
        <taxon>Euglenozoa</taxon>
        <taxon>Kinetoplastea</taxon>
        <taxon>Metakinetoplastina</taxon>
        <taxon>Trypanosomatida</taxon>
        <taxon>Trypanosomatidae</taxon>
        <taxon>Trypanosoma</taxon>
    </lineage>
</organism>
<proteinExistence type="predicted"/>
<dbReference type="PANTHER" id="PTHR31585">
    <property type="entry name" value="FOLATE-BIOPTERIN TRANSPORTER 1, CHLOROPLASTIC"/>
    <property type="match status" value="1"/>
</dbReference>
<name>B3GVG0_TRYBB</name>
<evidence type="ECO:0000256" key="2">
    <source>
        <dbReference type="ARBA" id="ARBA00022448"/>
    </source>
</evidence>
<keyword evidence="2" id="KW-0813">Transport</keyword>